<dbReference type="SUPFAM" id="SSF53187">
    <property type="entry name" value="Zn-dependent exopeptidases"/>
    <property type="match status" value="1"/>
</dbReference>
<reference evidence="8 9" key="1">
    <citation type="submission" date="2024-01" db="EMBL/GenBank/DDBJ databases">
        <title>The genome sequence of Erythrobacteraceae sp. strain 1XM1-14.</title>
        <authorList>
            <person name="Liu Y."/>
        </authorList>
    </citation>
    <scope>NUCLEOTIDE SEQUENCE [LARGE SCALE GENOMIC DNA]</scope>
    <source>
        <strain evidence="8 9">1XM1-14</strain>
    </source>
</reference>
<evidence type="ECO:0000313" key="8">
    <source>
        <dbReference type="EMBL" id="MEE1877406.1"/>
    </source>
</evidence>
<name>A0ABU7GEQ5_9SPHN</name>
<evidence type="ECO:0000259" key="7">
    <source>
        <dbReference type="PROSITE" id="PS00631"/>
    </source>
</evidence>
<dbReference type="PANTHER" id="PTHR11963">
    <property type="entry name" value="LEUCINE AMINOPEPTIDASE-RELATED"/>
    <property type="match status" value="1"/>
</dbReference>
<accession>A0ABU7GEQ5</accession>
<keyword evidence="4" id="KW-0378">Hydrolase</keyword>
<comment type="similarity">
    <text evidence="1">Belongs to the peptidase M17 family.</text>
</comment>
<keyword evidence="5" id="KW-0464">Manganese</keyword>
<dbReference type="SUPFAM" id="SSF52949">
    <property type="entry name" value="Macro domain-like"/>
    <property type="match status" value="1"/>
</dbReference>
<feature type="domain" description="Cytosol aminopeptidase" evidence="7">
    <location>
        <begin position="370"/>
        <end position="377"/>
    </location>
</feature>
<dbReference type="Proteomes" id="UP001343492">
    <property type="component" value="Unassembled WGS sequence"/>
</dbReference>
<evidence type="ECO:0000256" key="5">
    <source>
        <dbReference type="ARBA" id="ARBA00023211"/>
    </source>
</evidence>
<dbReference type="InterPro" id="IPR043472">
    <property type="entry name" value="Macro_dom-like"/>
</dbReference>
<dbReference type="Pfam" id="PF02789">
    <property type="entry name" value="Peptidase_M17_N"/>
    <property type="match status" value="1"/>
</dbReference>
<dbReference type="CDD" id="cd00433">
    <property type="entry name" value="Peptidase_M17"/>
    <property type="match status" value="1"/>
</dbReference>
<dbReference type="GO" id="GO:0004177">
    <property type="term" value="F:aminopeptidase activity"/>
    <property type="evidence" value="ECO:0007669"/>
    <property type="project" value="UniProtKB-KW"/>
</dbReference>
<evidence type="ECO:0000313" key="9">
    <source>
        <dbReference type="Proteomes" id="UP001343492"/>
    </source>
</evidence>
<evidence type="ECO:0000256" key="6">
    <source>
        <dbReference type="SAM" id="SignalP"/>
    </source>
</evidence>
<gene>
    <name evidence="8" type="ORF">VRS74_06870</name>
</gene>
<dbReference type="Gene3D" id="3.40.630.10">
    <property type="entry name" value="Zn peptidases"/>
    <property type="match status" value="1"/>
</dbReference>
<keyword evidence="2 8" id="KW-0031">Aminopeptidase</keyword>
<dbReference type="PANTHER" id="PTHR11963:SF23">
    <property type="entry name" value="CYTOSOL AMINOPEPTIDASE"/>
    <property type="match status" value="1"/>
</dbReference>
<sequence length="527" mass="54179">MRLTRFKLTALALSAPLALAAPALSAQEIAGSGIAPGTAENSAPRAIGFASAAPAGAAMAIVMTGAQLPASVSLSDADRAMAERRIAALEFAGKAGQSLELVTGDGATRVMLVGAAADDGAAPDWRDVGGRIAKAMGEEKASVSILGVDDSFAMAEIAFGASLGQYRFDRYKSGRQSPPAQAITLVGSGATAAQALWQSRHAPLAEGVALARDLVNEPANVIYPESFLERARAAFRGVPNVTIEVLDQADMRRLGMGAIAGVGQGSPRGSRLLMITYKGAEGAPIALAGKGITFDTGGISLKQNPGMWEMKGDMSGAAAVTGALLSLAKSGAPVHAVAAVALAENMPGGNAQRPGDVVRTLSGKTIEIRSTDAEGRLVLSDAIEYTVREYAPFALVDIATLTGSAVRALGVEYAAVFARKDAHAEAAIAAGDATDEVLWRLPLHPAYAKAIKSEIADIKNGDADPAPGASVGAHFIEYFVPKDLPWVHVDMAAVDRCSSGMPTCPGGARGFGVMLLDELARNWRPAE</sequence>
<feature type="signal peptide" evidence="6">
    <location>
        <begin position="1"/>
        <end position="20"/>
    </location>
</feature>
<proteinExistence type="inferred from homology"/>
<evidence type="ECO:0000256" key="1">
    <source>
        <dbReference type="ARBA" id="ARBA00009528"/>
    </source>
</evidence>
<organism evidence="8 9">
    <name type="scientific">Altererythrobacter litoralis</name>
    <dbReference type="NCBI Taxonomy" id="3113904"/>
    <lineage>
        <taxon>Bacteria</taxon>
        <taxon>Pseudomonadati</taxon>
        <taxon>Pseudomonadota</taxon>
        <taxon>Alphaproteobacteria</taxon>
        <taxon>Sphingomonadales</taxon>
        <taxon>Erythrobacteraceae</taxon>
        <taxon>Altererythrobacter</taxon>
    </lineage>
</organism>
<dbReference type="RefSeq" id="WP_354144508.1">
    <property type="nucleotide sequence ID" value="NZ_JAZDQV010000005.1"/>
</dbReference>
<dbReference type="Pfam" id="PF00883">
    <property type="entry name" value="Peptidase_M17"/>
    <property type="match status" value="1"/>
</dbReference>
<comment type="caution">
    <text evidence="8">The sequence shown here is derived from an EMBL/GenBank/DDBJ whole genome shotgun (WGS) entry which is preliminary data.</text>
</comment>
<keyword evidence="6" id="KW-0732">Signal</keyword>
<evidence type="ECO:0000256" key="4">
    <source>
        <dbReference type="ARBA" id="ARBA00022801"/>
    </source>
</evidence>
<dbReference type="PRINTS" id="PR00481">
    <property type="entry name" value="LAMNOPPTDASE"/>
</dbReference>
<keyword evidence="3" id="KW-0645">Protease</keyword>
<dbReference type="Gene3D" id="3.40.220.10">
    <property type="entry name" value="Leucine Aminopeptidase, subunit E, domain 1"/>
    <property type="match status" value="1"/>
</dbReference>
<dbReference type="InterPro" id="IPR000819">
    <property type="entry name" value="Peptidase_M17_C"/>
</dbReference>
<keyword evidence="9" id="KW-1185">Reference proteome</keyword>
<dbReference type="EMBL" id="JAZDQV010000005">
    <property type="protein sequence ID" value="MEE1877406.1"/>
    <property type="molecule type" value="Genomic_DNA"/>
</dbReference>
<dbReference type="PROSITE" id="PS00631">
    <property type="entry name" value="CYTOSOL_AP"/>
    <property type="match status" value="1"/>
</dbReference>
<protein>
    <submittedName>
        <fullName evidence="8">Leucyl aminopeptidase family protein</fullName>
    </submittedName>
</protein>
<dbReference type="InterPro" id="IPR008283">
    <property type="entry name" value="Peptidase_M17_N"/>
</dbReference>
<dbReference type="InterPro" id="IPR011356">
    <property type="entry name" value="Leucine_aapep/pepB"/>
</dbReference>
<evidence type="ECO:0000256" key="2">
    <source>
        <dbReference type="ARBA" id="ARBA00022438"/>
    </source>
</evidence>
<evidence type="ECO:0000256" key="3">
    <source>
        <dbReference type="ARBA" id="ARBA00022670"/>
    </source>
</evidence>
<feature type="chain" id="PRO_5046945383" evidence="6">
    <location>
        <begin position="21"/>
        <end position="527"/>
    </location>
</feature>